<keyword evidence="1" id="KW-0812">Transmembrane</keyword>
<dbReference type="EMBL" id="HBUF01547032">
    <property type="protein sequence ID" value="CAG6757405.1"/>
    <property type="molecule type" value="Transcribed_RNA"/>
</dbReference>
<evidence type="ECO:0000313" key="2">
    <source>
        <dbReference type="EMBL" id="CAG6757399.1"/>
    </source>
</evidence>
<feature type="transmembrane region" description="Helical" evidence="1">
    <location>
        <begin position="80"/>
        <end position="99"/>
    </location>
</feature>
<dbReference type="AlphaFoldDB" id="A0A8D9A0L8"/>
<evidence type="ECO:0000256" key="1">
    <source>
        <dbReference type="SAM" id="Phobius"/>
    </source>
</evidence>
<proteinExistence type="predicted"/>
<keyword evidence="1" id="KW-0472">Membrane</keyword>
<reference evidence="2" key="1">
    <citation type="submission" date="2021-05" db="EMBL/GenBank/DDBJ databases">
        <authorList>
            <person name="Alioto T."/>
            <person name="Alioto T."/>
            <person name="Gomez Garrido J."/>
        </authorList>
    </citation>
    <scope>NUCLEOTIDE SEQUENCE</scope>
</reference>
<keyword evidence="1" id="KW-1133">Transmembrane helix</keyword>
<dbReference type="EMBL" id="HBUF01547033">
    <property type="protein sequence ID" value="CAG6757407.1"/>
    <property type="molecule type" value="Transcribed_RNA"/>
</dbReference>
<feature type="transmembrane region" description="Helical" evidence="1">
    <location>
        <begin position="47"/>
        <end position="68"/>
    </location>
</feature>
<name>A0A8D9A0L8_9HEMI</name>
<dbReference type="EMBL" id="HBUF01547029">
    <property type="protein sequence ID" value="CAG6757399.1"/>
    <property type="molecule type" value="Transcribed_RNA"/>
</dbReference>
<organism evidence="2">
    <name type="scientific">Cacopsylla melanoneura</name>
    <dbReference type="NCBI Taxonomy" id="428564"/>
    <lineage>
        <taxon>Eukaryota</taxon>
        <taxon>Metazoa</taxon>
        <taxon>Ecdysozoa</taxon>
        <taxon>Arthropoda</taxon>
        <taxon>Hexapoda</taxon>
        <taxon>Insecta</taxon>
        <taxon>Pterygota</taxon>
        <taxon>Neoptera</taxon>
        <taxon>Paraneoptera</taxon>
        <taxon>Hemiptera</taxon>
        <taxon>Sternorrhyncha</taxon>
        <taxon>Psylloidea</taxon>
        <taxon>Psyllidae</taxon>
        <taxon>Psyllinae</taxon>
        <taxon>Cacopsylla</taxon>
    </lineage>
</organism>
<protein>
    <submittedName>
        <fullName evidence="2">Uncharacterized protein</fullName>
    </submittedName>
</protein>
<accession>A0A8D9A0L8</accession>
<sequence>MAALIKPMRYISCSAFVSSVMFSLCLYTLLGSKCSKQLLSSQSHPCLNFVFIFFISSSSSPTVFSSSFSSSSSSSLSASLLLLFCFRNLFFDFFVGVYSPSVAVTVSKSLRKFRGHSESMSTSSVDSGGSVSSRKLEYSSYLV</sequence>